<organism evidence="1 2">
    <name type="scientific">Massiliimalia timonensis</name>
    <dbReference type="NCBI Taxonomy" id="1987501"/>
    <lineage>
        <taxon>Bacteria</taxon>
        <taxon>Bacillati</taxon>
        <taxon>Bacillota</taxon>
        <taxon>Clostridia</taxon>
        <taxon>Eubacteriales</taxon>
        <taxon>Oscillospiraceae</taxon>
        <taxon>Massiliimalia</taxon>
    </lineage>
</organism>
<dbReference type="Pfam" id="PF01894">
    <property type="entry name" value="YjbQ"/>
    <property type="match status" value="1"/>
</dbReference>
<accession>A0A8J6PBX7</accession>
<dbReference type="AlphaFoldDB" id="A0A8J6PBX7"/>
<dbReference type="InterPro" id="IPR001602">
    <property type="entry name" value="UPF0047_YjbQ-like"/>
</dbReference>
<sequence>MPSFDFSIETQQGEWVNVSDKVRTAAALSRIEDGLCVIDCPYLDAAVVISDSDEAQAKSMEREWDGVFKNMPQETAARLKAAMLGGAKTILIEHGKLFLRREQAVYLCEFGQAQERMLFIKVVGS</sequence>
<gene>
    <name evidence="1" type="ORF">H8702_05605</name>
</gene>
<proteinExistence type="predicted"/>
<dbReference type="EMBL" id="JACRTL010000002">
    <property type="protein sequence ID" value="MBC8610598.1"/>
    <property type="molecule type" value="Genomic_DNA"/>
</dbReference>
<dbReference type="InterPro" id="IPR035917">
    <property type="entry name" value="YjbQ-like_sf"/>
</dbReference>
<reference evidence="1" key="1">
    <citation type="submission" date="2020-08" db="EMBL/GenBank/DDBJ databases">
        <title>Genome public.</title>
        <authorList>
            <person name="Liu C."/>
            <person name="Sun Q."/>
        </authorList>
    </citation>
    <scope>NUCLEOTIDE SEQUENCE</scope>
    <source>
        <strain evidence="1">NSJ-15</strain>
    </source>
</reference>
<comment type="caution">
    <text evidence="1">The sequence shown here is derived from an EMBL/GenBank/DDBJ whole genome shotgun (WGS) entry which is preliminary data.</text>
</comment>
<evidence type="ECO:0000313" key="2">
    <source>
        <dbReference type="Proteomes" id="UP000632659"/>
    </source>
</evidence>
<name>A0A8J6PBX7_9FIRM</name>
<dbReference type="Gene3D" id="2.60.120.460">
    <property type="entry name" value="YjbQ-like"/>
    <property type="match status" value="1"/>
</dbReference>
<dbReference type="RefSeq" id="WP_154825497.1">
    <property type="nucleotide sequence ID" value="NZ_FYDD01000004.1"/>
</dbReference>
<dbReference type="Proteomes" id="UP000632659">
    <property type="component" value="Unassembled WGS sequence"/>
</dbReference>
<evidence type="ECO:0000313" key="1">
    <source>
        <dbReference type="EMBL" id="MBC8610598.1"/>
    </source>
</evidence>
<protein>
    <submittedName>
        <fullName evidence="1">YjbQ family protein</fullName>
    </submittedName>
</protein>
<dbReference type="SUPFAM" id="SSF111038">
    <property type="entry name" value="YjbQ-like"/>
    <property type="match status" value="1"/>
</dbReference>
<keyword evidence="2" id="KW-1185">Reference proteome</keyword>
<dbReference type="OrthoDB" id="9801725at2"/>